<dbReference type="SUPFAM" id="SSF56104">
    <property type="entry name" value="SAICAR synthase-like"/>
    <property type="match status" value="1"/>
</dbReference>
<dbReference type="InterPro" id="IPR038286">
    <property type="entry name" value="IPK_sf"/>
</dbReference>
<evidence type="ECO:0000256" key="4">
    <source>
        <dbReference type="RuleBase" id="RU363090"/>
    </source>
</evidence>
<dbReference type="AlphaFoldDB" id="A0AAF5PZS1"/>
<name>A0AAF5PZS1_WUCBA</name>
<accession>A0AAF5PZS1</accession>
<keyword evidence="2 4" id="KW-0808">Transferase</keyword>
<dbReference type="GO" id="GO:0005737">
    <property type="term" value="C:cytoplasm"/>
    <property type="evidence" value="ECO:0007669"/>
    <property type="project" value="TreeGrafter"/>
</dbReference>
<evidence type="ECO:0000256" key="1">
    <source>
        <dbReference type="ARBA" id="ARBA00007374"/>
    </source>
</evidence>
<sequence length="516" mass="59230">MGSGQSRAGELNSSTSKLFRCLWYQNKQSFDDFYEPATITTAKKKKNTRRVKSKCREMSKDSLASMNLLNDPMTLNFELQQQQKKTANYVMKSDNDASVDYLSYLHLSQDSIIKANCCFSLPLSSLTSKTSSNIDNDLKTKSYVLLNRRLNRDDRSFSFSDKEDCHITNPVQVYGYNSTVGTVSDSFGSNYKMIKRSKNGYKIAATTIKKPQSSATEKFSLGLVDTMAITALPVDCWLRERLNKWVQLSGHEGTIVPATDKTLWKKRSYSGYSESNAYRALMNDSALQAFVPRYYREVEYENSSFIEIEDLTALFDDPAIMDIKMGTRTFLESELNSKIVRNDLYEKMVSLDPYEPTEEEHATKAITKTRYMQFREKKSSTATLGYRIEAAKMPGGILQKSFKKIKTHEDIRETLVEFFGQHISTAGYHILQRLKRLREAVQKSLFFRTHEVIGSSLLLMYDATLANVWMIDFAKSIPMEIDSVDHRREWVFGNHEDGYFVGLDNLIKIMEELILL</sequence>
<keyword evidence="3 4" id="KW-0418">Kinase</keyword>
<dbReference type="EC" id="2.7.-.-" evidence="4"/>
<organism evidence="5 6">
    <name type="scientific">Wuchereria bancrofti</name>
    <dbReference type="NCBI Taxonomy" id="6293"/>
    <lineage>
        <taxon>Eukaryota</taxon>
        <taxon>Metazoa</taxon>
        <taxon>Ecdysozoa</taxon>
        <taxon>Nematoda</taxon>
        <taxon>Chromadorea</taxon>
        <taxon>Rhabditida</taxon>
        <taxon>Spirurina</taxon>
        <taxon>Spiruromorpha</taxon>
        <taxon>Filarioidea</taxon>
        <taxon>Onchocercidae</taxon>
        <taxon>Wuchereria</taxon>
    </lineage>
</organism>
<dbReference type="Proteomes" id="UP000093561">
    <property type="component" value="Unassembled WGS sequence"/>
</dbReference>
<dbReference type="GO" id="GO:0046854">
    <property type="term" value="P:phosphatidylinositol phosphate biosynthetic process"/>
    <property type="evidence" value="ECO:0007669"/>
    <property type="project" value="TreeGrafter"/>
</dbReference>
<evidence type="ECO:0000313" key="5">
    <source>
        <dbReference type="Proteomes" id="UP000093561"/>
    </source>
</evidence>
<evidence type="ECO:0000256" key="3">
    <source>
        <dbReference type="ARBA" id="ARBA00022777"/>
    </source>
</evidence>
<evidence type="ECO:0000313" key="6">
    <source>
        <dbReference type="WBParaSite" id="mrna-Wban_08354"/>
    </source>
</evidence>
<dbReference type="GO" id="GO:0005634">
    <property type="term" value="C:nucleus"/>
    <property type="evidence" value="ECO:0007669"/>
    <property type="project" value="TreeGrafter"/>
</dbReference>
<reference evidence="6" key="3">
    <citation type="submission" date="2024-02" db="UniProtKB">
        <authorList>
            <consortium name="WormBaseParasite"/>
        </authorList>
    </citation>
    <scope>IDENTIFICATION</scope>
    <source>
        <strain evidence="6">pt0022</strain>
    </source>
</reference>
<reference evidence="5" key="1">
    <citation type="submission" date="2015-03" db="EMBL/GenBank/DDBJ databases">
        <title>Wuchereria bancrofti Genome Sequencing Papua New Guinea Strain.</title>
        <authorList>
            <person name="Small S.T."/>
            <person name="Serre D."/>
            <person name="Zimmerman P.A."/>
        </authorList>
    </citation>
    <scope>NUCLEOTIDE SEQUENCE [LARGE SCALE GENOMIC DNA]</scope>
    <source>
        <strain evidence="5">pt0022</strain>
    </source>
</reference>
<reference evidence="5" key="2">
    <citation type="journal article" date="2016" name="Mol. Ecol.">
        <title>Population genomics of the filarial nematode parasite Wuchereria bancrofti from mosquitoes.</title>
        <authorList>
            <person name="Small S.T."/>
            <person name="Reimer L.J."/>
            <person name="Tisch D.J."/>
            <person name="King C.L."/>
            <person name="Christensen B.M."/>
            <person name="Siba P.M."/>
            <person name="Kazura J.W."/>
            <person name="Serre D."/>
            <person name="Zimmerman P.A."/>
        </authorList>
    </citation>
    <scope>NUCLEOTIDE SEQUENCE</scope>
    <source>
        <strain evidence="5">pt0022</strain>
    </source>
</reference>
<dbReference type="GO" id="GO:0000828">
    <property type="term" value="F:inositol hexakisphosphate kinase activity"/>
    <property type="evidence" value="ECO:0007669"/>
    <property type="project" value="TreeGrafter"/>
</dbReference>
<dbReference type="Gene3D" id="3.30.470.160">
    <property type="entry name" value="Inositol polyphosphate kinase"/>
    <property type="match status" value="1"/>
</dbReference>
<dbReference type="InterPro" id="IPR005522">
    <property type="entry name" value="IPK"/>
</dbReference>
<protein>
    <recommendedName>
        <fullName evidence="4">Kinase</fullName>
        <ecNumber evidence="4">2.7.-.-</ecNumber>
    </recommendedName>
</protein>
<dbReference type="PANTHER" id="PTHR12400">
    <property type="entry name" value="INOSITOL POLYPHOSPHATE KINASE"/>
    <property type="match status" value="1"/>
</dbReference>
<dbReference type="WBParaSite" id="mrna-Wban_08354">
    <property type="protein sequence ID" value="mrna-Wban_08354"/>
    <property type="gene ID" value="Wban_08354"/>
</dbReference>
<comment type="similarity">
    <text evidence="1 4">Belongs to the inositol phosphokinase (IPK) family.</text>
</comment>
<dbReference type="GO" id="GO:0032958">
    <property type="term" value="P:inositol phosphate biosynthetic process"/>
    <property type="evidence" value="ECO:0007669"/>
    <property type="project" value="InterPro"/>
</dbReference>
<evidence type="ECO:0000256" key="2">
    <source>
        <dbReference type="ARBA" id="ARBA00022679"/>
    </source>
</evidence>
<dbReference type="Pfam" id="PF03770">
    <property type="entry name" value="IPK"/>
    <property type="match status" value="1"/>
</dbReference>
<dbReference type="PANTHER" id="PTHR12400:SF26">
    <property type="entry name" value="KINASE"/>
    <property type="match status" value="1"/>
</dbReference>
<proteinExistence type="inferred from homology"/>